<dbReference type="InterPro" id="IPR011491">
    <property type="entry name" value="FlgE_D2"/>
</dbReference>
<evidence type="ECO:0000256" key="3">
    <source>
        <dbReference type="ARBA" id="ARBA00019015"/>
    </source>
</evidence>
<evidence type="ECO:0000259" key="6">
    <source>
        <dbReference type="Pfam" id="PF06429"/>
    </source>
</evidence>
<dbReference type="GO" id="GO:0009424">
    <property type="term" value="C:bacterial-type flagellum hook"/>
    <property type="evidence" value="ECO:0007669"/>
    <property type="project" value="TreeGrafter"/>
</dbReference>
<dbReference type="InterPro" id="IPR020013">
    <property type="entry name" value="Flagellar_FlgE/F/G"/>
</dbReference>
<organism evidence="8 9">
    <name type="scientific">Candidatus Jidaibacter acanthamoebae</name>
    <dbReference type="NCBI Taxonomy" id="86105"/>
    <lineage>
        <taxon>Bacteria</taxon>
        <taxon>Pseudomonadati</taxon>
        <taxon>Pseudomonadota</taxon>
        <taxon>Alphaproteobacteria</taxon>
        <taxon>Rickettsiales</taxon>
        <taxon>Candidatus Midichloriaceae</taxon>
        <taxon>Candidatus Jidaibacter</taxon>
    </lineage>
</organism>
<feature type="domain" description="Flagellar basal-body/hook protein C-terminal" evidence="6">
    <location>
        <begin position="865"/>
        <end position="906"/>
    </location>
</feature>
<dbReference type="GO" id="GO:0009425">
    <property type="term" value="C:bacterial-type flagellum basal body"/>
    <property type="evidence" value="ECO:0007669"/>
    <property type="project" value="UniProtKB-SubCell"/>
</dbReference>
<evidence type="ECO:0000259" key="7">
    <source>
        <dbReference type="Pfam" id="PF07559"/>
    </source>
</evidence>
<evidence type="ECO:0000256" key="4">
    <source>
        <dbReference type="ARBA" id="ARBA00023143"/>
    </source>
</evidence>
<reference evidence="8 9" key="1">
    <citation type="submission" date="2014-11" db="EMBL/GenBank/DDBJ databases">
        <title>A Rickettsiales Symbiont of Amoebae With Ancient Features.</title>
        <authorList>
            <person name="Schulz F."/>
            <person name="Martijn J."/>
            <person name="Wascher F."/>
            <person name="Kostanjsek R."/>
            <person name="Ettema T.J."/>
            <person name="Horn M."/>
        </authorList>
    </citation>
    <scope>NUCLEOTIDE SEQUENCE [LARGE SCALE GENOMIC DNA]</scope>
    <source>
        <strain evidence="8 9">UWC36</strain>
    </source>
</reference>
<keyword evidence="9" id="KW-1185">Reference proteome</keyword>
<dbReference type="GO" id="GO:0071978">
    <property type="term" value="P:bacterial-type flagellum-dependent swarming motility"/>
    <property type="evidence" value="ECO:0007669"/>
    <property type="project" value="TreeGrafter"/>
</dbReference>
<comment type="function">
    <text evidence="5">A flexible structure which links the flagellar filament to the drive apparatus in the basal body.</text>
</comment>
<evidence type="ECO:0000313" key="9">
    <source>
        <dbReference type="Proteomes" id="UP000031258"/>
    </source>
</evidence>
<dbReference type="AlphaFoldDB" id="A0A0C1QIH9"/>
<gene>
    <name evidence="8" type="ORF">NF27_DT00780</name>
</gene>
<dbReference type="EMBL" id="JSWE01000096">
    <property type="protein sequence ID" value="KIE05304.1"/>
    <property type="molecule type" value="Genomic_DNA"/>
</dbReference>
<evidence type="ECO:0000313" key="8">
    <source>
        <dbReference type="EMBL" id="KIE05304.1"/>
    </source>
</evidence>
<name>A0A0C1QIH9_9RICK</name>
<feature type="domain" description="Flagellar hook protein FlgE D2" evidence="7">
    <location>
        <begin position="438"/>
        <end position="539"/>
    </location>
</feature>
<keyword evidence="4 5" id="KW-0975">Bacterial flagellum</keyword>
<dbReference type="Pfam" id="PF07559">
    <property type="entry name" value="FlgE_D2"/>
    <property type="match status" value="1"/>
</dbReference>
<accession>A0A0C1QIH9</accession>
<dbReference type="Gene3D" id="2.60.98.20">
    <property type="entry name" value="Flagellar hook protein FlgE"/>
    <property type="match status" value="1"/>
</dbReference>
<sequence>MMGNQAITTAVTGLSAAEKSVSLISGNIANEHTDGYKAFQQMLGSNANADGRSSSGVTGYIRANIDTQGSMKNTEVSTDIAINGNGMFAVGDANAGGGKNSILFARAGSFRADEKGNLSLPSGEALLGWSLDDAGNMPPGAGTTDSLSPVSIQQLVSQATATSNITFKPNLNSTEIVTGDRQVTIDIANSGSKASPHNAFIKAKDVLYANPANSLKVGEGFSVTMPVLQSDGKTLKMTPTHFTYGGFSQTNLLGDAGADLVGTVTDNITITVGNNTATLTRGAGTTNLEVMQNVVNQINNIYNTFLSARIVSEGGNSTILISPLDANQAMNFSGTGDLQSKLGLTTNTTAGVNRFASLQNITDALNKITGIEAKVSSGDNAGITISSAKAMYLDNYQPLGAGSDFLSEFNITPGYIDSLYNPYDLNNNMANGAFIPAYKEDIVIYDAMGNAYNFVVSFLKIGVNSWASEVYSLDKTVINNGRTDGLVQAGIVNFDNTGKLQGYVQAVQSTTSTNILNPGTSLGATNGQNMTIQSGTTTHAFTYDEAIVTGATTLGAGITLVGTATDTLDISVGGATYNFARGGGATNLAVLNNIAAQINSTRGENALKATVKNLGAGNYELNISPTDITKDITIATTALGTDLGILNTDSILADPARYSTLYELAERINETSSTTDSLKASVILNGAGSYQLKIEPVNPASYLTFGGTSGVINTPLGTGATDTIFSALGLQNTNTAKELAALGESVTINWSDSIKAAPNVVTINFGLPGDPEAISQINQDFIVRKKENDGAVTGELSSIEIDREGNIVANFTNGKVRKIYKIAIASFTNYNGLTAVSDTLFTTSKDSGALDLKQAGGNGVGEVRSGTLEGSNVNVADELAHLIQAQTWYQANAKVINIANSLFDELIHRTYA</sequence>
<dbReference type="SUPFAM" id="SSF117143">
    <property type="entry name" value="Flagellar hook protein flgE"/>
    <property type="match status" value="2"/>
</dbReference>
<comment type="similarity">
    <text evidence="2 5">Belongs to the flagella basal body rod proteins family.</text>
</comment>
<evidence type="ECO:0000256" key="5">
    <source>
        <dbReference type="RuleBase" id="RU362116"/>
    </source>
</evidence>
<dbReference type="InterPro" id="IPR037058">
    <property type="entry name" value="Falgellar_hook_FlgE_sf"/>
</dbReference>
<comment type="caution">
    <text evidence="8">The sequence shown here is derived from an EMBL/GenBank/DDBJ whole genome shotgun (WGS) entry which is preliminary data.</text>
</comment>
<evidence type="ECO:0000256" key="1">
    <source>
        <dbReference type="ARBA" id="ARBA00004117"/>
    </source>
</evidence>
<dbReference type="Proteomes" id="UP000031258">
    <property type="component" value="Unassembled WGS sequence"/>
</dbReference>
<dbReference type="GO" id="GO:0005829">
    <property type="term" value="C:cytosol"/>
    <property type="evidence" value="ECO:0007669"/>
    <property type="project" value="TreeGrafter"/>
</dbReference>
<comment type="subcellular location">
    <subcellularLocation>
        <location evidence="1 5">Bacterial flagellum basal body</location>
    </subcellularLocation>
</comment>
<dbReference type="PANTHER" id="PTHR30435">
    <property type="entry name" value="FLAGELLAR PROTEIN"/>
    <property type="match status" value="1"/>
</dbReference>
<dbReference type="InterPro" id="IPR010930">
    <property type="entry name" value="Flg_bb/hook_C_dom"/>
</dbReference>
<dbReference type="Pfam" id="PF06429">
    <property type="entry name" value="Flg_bbr_C"/>
    <property type="match status" value="1"/>
</dbReference>
<protein>
    <recommendedName>
        <fullName evidence="3 5">Flagellar hook protein FlgE</fullName>
    </recommendedName>
</protein>
<dbReference type="InterPro" id="IPR037925">
    <property type="entry name" value="FlgE/F/G-like"/>
</dbReference>
<dbReference type="STRING" id="86105.NF27_DT00780"/>
<dbReference type="PANTHER" id="PTHR30435:SF1">
    <property type="entry name" value="FLAGELLAR HOOK PROTEIN FLGE"/>
    <property type="match status" value="1"/>
</dbReference>
<dbReference type="NCBIfam" id="TIGR03506">
    <property type="entry name" value="FlgEFG_subfam"/>
    <property type="match status" value="2"/>
</dbReference>
<evidence type="ECO:0000256" key="2">
    <source>
        <dbReference type="ARBA" id="ARBA00009677"/>
    </source>
</evidence>
<proteinExistence type="inferred from homology"/>